<accession>A0A194WB13</accession>
<evidence type="ECO:0000256" key="1">
    <source>
        <dbReference type="SAM" id="MobiDB-lite"/>
    </source>
</evidence>
<proteinExistence type="predicted"/>
<sequence>MDGRKIWSRAPCALLLLTAVFPWNVTSMFQGDGRRDFVHKVYKVKVTEDFLSEDFELKKRLICGTDYACNQPAGATYSQTCPTGYYLCPASANYGCCENGMGCGQSACYNTSPSTSVIVIATTTDGSATTITSTTVITPTGASSDSTGTVAGGVAKIFPSTAAKEAATEGDDENSSSSSNGKDGLTMGDIGGIIGGAVAVLIIVLAVSFFVVRRLKRAERTYQSQRETTSGSGTRRTTEKKSATQVSIVRVKPTPSEVDAFDYDPLMMTSSAASPRSHHQSPPNVKGRSRSGSDTLSQPSGYSSSAAAARWNTPSVDSDGDSTAREYFELPPRVHNYPGGRPPMRSSQDSSQYSYRPAYQDHGRQYSNASELSAGSDSDVKSQHGLGSPLIPPTAVELGIDGGFVPELPGSDTETESIGPYGATSHRSPRRPRRRSTGLSMNNIVSPMSTTTVNRPPSTHVTTGRRRGSNAVSPLDGQNGSGGRPRNDSSVLQELKLGSIDESATSSAGGAAAPTPSSMHGFFGSPDTAAGHTAPGSRDRAIVNSPTTMPGFVPVEIPGELGPGYHGGD</sequence>
<dbReference type="Proteomes" id="UP000078559">
    <property type="component" value="Chromosome 11"/>
</dbReference>
<feature type="compositionally biased region" description="Polar residues" evidence="1">
    <location>
        <begin position="365"/>
        <end position="376"/>
    </location>
</feature>
<feature type="compositionally biased region" description="Polar residues" evidence="1">
    <location>
        <begin position="437"/>
        <end position="462"/>
    </location>
</feature>
<feature type="compositionally biased region" description="Low complexity" evidence="1">
    <location>
        <begin position="503"/>
        <end position="518"/>
    </location>
</feature>
<feature type="region of interest" description="Disordered" evidence="1">
    <location>
        <begin position="220"/>
        <end position="251"/>
    </location>
</feature>
<feature type="compositionally biased region" description="Low complexity" evidence="1">
    <location>
        <begin position="223"/>
        <end position="235"/>
    </location>
</feature>
<protein>
    <submittedName>
        <fullName evidence="4">Uncharacterized protein</fullName>
    </submittedName>
</protein>
<feature type="chain" id="PRO_5008267278" evidence="3">
    <location>
        <begin position="28"/>
        <end position="569"/>
    </location>
</feature>
<feature type="signal peptide" evidence="3">
    <location>
        <begin position="1"/>
        <end position="27"/>
    </location>
</feature>
<keyword evidence="2" id="KW-0812">Transmembrane</keyword>
<gene>
    <name evidence="4" type="ORF">VM1G_09436</name>
</gene>
<dbReference type="EMBL" id="CM003108">
    <property type="protein sequence ID" value="KUI73619.1"/>
    <property type="molecule type" value="Genomic_DNA"/>
</dbReference>
<feature type="region of interest" description="Disordered" evidence="1">
    <location>
        <begin position="269"/>
        <end position="489"/>
    </location>
</feature>
<feature type="compositionally biased region" description="Low complexity" evidence="1">
    <location>
        <begin position="345"/>
        <end position="356"/>
    </location>
</feature>
<evidence type="ECO:0000256" key="3">
    <source>
        <dbReference type="SAM" id="SignalP"/>
    </source>
</evidence>
<reference evidence="4" key="1">
    <citation type="submission" date="2014-12" db="EMBL/GenBank/DDBJ databases">
        <title>Genome Sequence of Valsa Canker Pathogens Uncovers a Specific Adaption of Colonization on Woody Bark.</title>
        <authorList>
            <person name="Yin Z."/>
            <person name="Liu H."/>
            <person name="Gao X."/>
            <person name="Li Z."/>
            <person name="Song N."/>
            <person name="Ke X."/>
            <person name="Dai Q."/>
            <person name="Wu Y."/>
            <person name="Sun Y."/>
            <person name="Xu J.-R."/>
            <person name="Kang Z.K."/>
            <person name="Wang L."/>
            <person name="Huang L."/>
        </authorList>
    </citation>
    <scope>NUCLEOTIDE SEQUENCE [LARGE SCALE GENOMIC DNA]</scope>
    <source>
        <strain evidence="4">03-8</strain>
    </source>
</reference>
<evidence type="ECO:0000313" key="5">
    <source>
        <dbReference type="Proteomes" id="UP000078559"/>
    </source>
</evidence>
<keyword evidence="5" id="KW-1185">Reference proteome</keyword>
<evidence type="ECO:0000256" key="2">
    <source>
        <dbReference type="SAM" id="Phobius"/>
    </source>
</evidence>
<dbReference type="OrthoDB" id="5292518at2759"/>
<keyword evidence="2" id="KW-1133">Transmembrane helix</keyword>
<name>A0A194WB13_CYTMA</name>
<feature type="compositionally biased region" description="Polar residues" evidence="1">
    <location>
        <begin position="290"/>
        <end position="316"/>
    </location>
</feature>
<evidence type="ECO:0000313" key="4">
    <source>
        <dbReference type="EMBL" id="KUI73619.1"/>
    </source>
</evidence>
<keyword evidence="2" id="KW-0472">Membrane</keyword>
<keyword evidence="3" id="KW-0732">Signal</keyword>
<organism evidence="4 5">
    <name type="scientific">Cytospora mali</name>
    <name type="common">Apple Valsa canker fungus</name>
    <name type="synonym">Valsa mali</name>
    <dbReference type="NCBI Taxonomy" id="578113"/>
    <lineage>
        <taxon>Eukaryota</taxon>
        <taxon>Fungi</taxon>
        <taxon>Dikarya</taxon>
        <taxon>Ascomycota</taxon>
        <taxon>Pezizomycotina</taxon>
        <taxon>Sordariomycetes</taxon>
        <taxon>Sordariomycetidae</taxon>
        <taxon>Diaporthales</taxon>
        <taxon>Cytosporaceae</taxon>
        <taxon>Cytospora</taxon>
    </lineage>
</organism>
<feature type="region of interest" description="Disordered" evidence="1">
    <location>
        <begin position="162"/>
        <end position="183"/>
    </location>
</feature>
<feature type="compositionally biased region" description="Basic residues" evidence="1">
    <location>
        <begin position="427"/>
        <end position="436"/>
    </location>
</feature>
<feature type="region of interest" description="Disordered" evidence="1">
    <location>
        <begin position="502"/>
        <end position="569"/>
    </location>
</feature>
<feature type="transmembrane region" description="Helical" evidence="2">
    <location>
        <begin position="190"/>
        <end position="212"/>
    </location>
</feature>
<dbReference type="AlphaFoldDB" id="A0A194WB13"/>